<proteinExistence type="predicted"/>
<keyword evidence="3" id="KW-1185">Reference proteome</keyword>
<evidence type="ECO:0000313" key="3">
    <source>
        <dbReference type="Proteomes" id="UP001165586"/>
    </source>
</evidence>
<dbReference type="Gene3D" id="3.40.50.2000">
    <property type="entry name" value="Glycogen Phosphorylase B"/>
    <property type="match status" value="1"/>
</dbReference>
<accession>A0ABT2HAX9</accession>
<reference evidence="2" key="1">
    <citation type="submission" date="2022-08" db="EMBL/GenBank/DDBJ databases">
        <authorList>
            <person name="Deng Y."/>
            <person name="Han X.-F."/>
            <person name="Zhang Y.-Q."/>
        </authorList>
    </citation>
    <scope>NUCLEOTIDE SEQUENCE</scope>
    <source>
        <strain evidence="2">CPCC 203386</strain>
    </source>
</reference>
<feature type="domain" description="Glucosyltransferase 3-like C-terminal" evidence="1">
    <location>
        <begin position="51"/>
        <end position="167"/>
    </location>
</feature>
<protein>
    <recommendedName>
        <fullName evidence="1">Glucosyltransferase 3-like C-terminal domain-containing protein</fullName>
    </recommendedName>
</protein>
<dbReference type="InterPro" id="IPR058592">
    <property type="entry name" value="Gtf3_C"/>
</dbReference>
<dbReference type="EMBL" id="JANLCJ010000403">
    <property type="protein sequence ID" value="MCS5737088.1"/>
    <property type="molecule type" value="Genomic_DNA"/>
</dbReference>
<feature type="non-terminal residue" evidence="2">
    <location>
        <position position="168"/>
    </location>
</feature>
<evidence type="ECO:0000313" key="2">
    <source>
        <dbReference type="EMBL" id="MCS5737088.1"/>
    </source>
</evidence>
<dbReference type="Proteomes" id="UP001165586">
    <property type="component" value="Unassembled WGS sequence"/>
</dbReference>
<comment type="caution">
    <text evidence="2">The sequence shown here is derived from an EMBL/GenBank/DDBJ whole genome shotgun (WGS) entry which is preliminary data.</text>
</comment>
<organism evidence="2 3">
    <name type="scientific">Herbiconiux daphne</name>
    <dbReference type="NCBI Taxonomy" id="2970914"/>
    <lineage>
        <taxon>Bacteria</taxon>
        <taxon>Bacillati</taxon>
        <taxon>Actinomycetota</taxon>
        <taxon>Actinomycetes</taxon>
        <taxon>Micrococcales</taxon>
        <taxon>Microbacteriaceae</taxon>
        <taxon>Herbiconiux</taxon>
    </lineage>
</organism>
<gene>
    <name evidence="2" type="ORF">N1032_25500</name>
</gene>
<evidence type="ECO:0000259" key="1">
    <source>
        <dbReference type="Pfam" id="PF26337"/>
    </source>
</evidence>
<sequence length="168" mass="19468">MIAQGNGGRQWLREHGMNMELLHKTVAQDKPWGYSTDTPYNTPELSRDLMYFGNMSEDKVGFLRELVQELEKYSPETRVFTPYHDLQDLKDNPHIIEFPNGDHVILDSFMNFYGGFGLVHDGNNTEQGERYSEYNKLSWSYKLSCYLASGFPICVRSDSAYAPYVRET</sequence>
<dbReference type="RefSeq" id="WP_259543390.1">
    <property type="nucleotide sequence ID" value="NZ_JANLCJ010000403.1"/>
</dbReference>
<name>A0ABT2HAX9_9MICO</name>
<dbReference type="Pfam" id="PF26337">
    <property type="entry name" value="Gtf3_C"/>
    <property type="match status" value="1"/>
</dbReference>